<evidence type="ECO:0000259" key="5">
    <source>
        <dbReference type="PROSITE" id="PS50089"/>
    </source>
</evidence>
<dbReference type="InterPro" id="IPR013083">
    <property type="entry name" value="Znf_RING/FYVE/PHD"/>
</dbReference>
<dbReference type="GO" id="GO:0006301">
    <property type="term" value="P:DNA damage tolerance"/>
    <property type="evidence" value="ECO:0007669"/>
    <property type="project" value="InterPro"/>
</dbReference>
<dbReference type="InParanoid" id="A0A1V9XWE9"/>
<dbReference type="InterPro" id="IPR039577">
    <property type="entry name" value="Rad18"/>
</dbReference>
<keyword evidence="2 4" id="KW-0863">Zinc-finger</keyword>
<accession>A0A1V9XWE9</accession>
<dbReference type="SUPFAM" id="SSF57850">
    <property type="entry name" value="RING/U-box"/>
    <property type="match status" value="1"/>
</dbReference>
<dbReference type="GO" id="GO:0003697">
    <property type="term" value="F:single-stranded DNA binding"/>
    <property type="evidence" value="ECO:0007669"/>
    <property type="project" value="InterPro"/>
</dbReference>
<dbReference type="GO" id="GO:0061630">
    <property type="term" value="F:ubiquitin protein ligase activity"/>
    <property type="evidence" value="ECO:0007669"/>
    <property type="project" value="InterPro"/>
</dbReference>
<keyword evidence="7" id="KW-1185">Reference proteome</keyword>
<dbReference type="Proteomes" id="UP000192247">
    <property type="component" value="Unassembled WGS sequence"/>
</dbReference>
<dbReference type="GO" id="GO:0006513">
    <property type="term" value="P:protein monoubiquitination"/>
    <property type="evidence" value="ECO:0007669"/>
    <property type="project" value="InterPro"/>
</dbReference>
<evidence type="ECO:0000256" key="3">
    <source>
        <dbReference type="ARBA" id="ARBA00022833"/>
    </source>
</evidence>
<evidence type="ECO:0000256" key="2">
    <source>
        <dbReference type="ARBA" id="ARBA00022771"/>
    </source>
</evidence>
<dbReference type="Pfam" id="PF13923">
    <property type="entry name" value="zf-C3HC4_2"/>
    <property type="match status" value="1"/>
</dbReference>
<dbReference type="GO" id="GO:0008270">
    <property type="term" value="F:zinc ion binding"/>
    <property type="evidence" value="ECO:0007669"/>
    <property type="project" value="UniProtKB-KW"/>
</dbReference>
<evidence type="ECO:0000313" key="7">
    <source>
        <dbReference type="Proteomes" id="UP000192247"/>
    </source>
</evidence>
<evidence type="ECO:0000313" key="6">
    <source>
        <dbReference type="EMBL" id="OQR77688.1"/>
    </source>
</evidence>
<dbReference type="OrthoDB" id="5971507at2759"/>
<dbReference type="PROSITE" id="PS50089">
    <property type="entry name" value="ZF_RING_2"/>
    <property type="match status" value="1"/>
</dbReference>
<gene>
    <name evidence="6" type="ORF">BIW11_02871</name>
</gene>
<dbReference type="InterPro" id="IPR017907">
    <property type="entry name" value="Znf_RING_CS"/>
</dbReference>
<dbReference type="AlphaFoldDB" id="A0A1V9XWE9"/>
<reference evidence="6 7" key="1">
    <citation type="journal article" date="2017" name="Gigascience">
        <title>Draft genome of the honey bee ectoparasitic mite, Tropilaelaps mercedesae, is shaped by the parasitic life history.</title>
        <authorList>
            <person name="Dong X."/>
            <person name="Armstrong S.D."/>
            <person name="Xia D."/>
            <person name="Makepeace B.L."/>
            <person name="Darby A.C."/>
            <person name="Kadowaki T."/>
        </authorList>
    </citation>
    <scope>NUCLEOTIDE SEQUENCE [LARGE SCALE GENOMIC DNA]</scope>
    <source>
        <strain evidence="6">Wuxi-XJTLU</strain>
    </source>
</reference>
<organism evidence="6 7">
    <name type="scientific">Tropilaelaps mercedesae</name>
    <dbReference type="NCBI Taxonomy" id="418985"/>
    <lineage>
        <taxon>Eukaryota</taxon>
        <taxon>Metazoa</taxon>
        <taxon>Ecdysozoa</taxon>
        <taxon>Arthropoda</taxon>
        <taxon>Chelicerata</taxon>
        <taxon>Arachnida</taxon>
        <taxon>Acari</taxon>
        <taxon>Parasitiformes</taxon>
        <taxon>Mesostigmata</taxon>
        <taxon>Gamasina</taxon>
        <taxon>Dermanyssoidea</taxon>
        <taxon>Laelapidae</taxon>
        <taxon>Tropilaelaps</taxon>
    </lineage>
</organism>
<proteinExistence type="predicted"/>
<dbReference type="STRING" id="418985.A0A1V9XWE9"/>
<dbReference type="PROSITE" id="PS00518">
    <property type="entry name" value="ZF_RING_1"/>
    <property type="match status" value="1"/>
</dbReference>
<name>A0A1V9XWE9_9ACAR</name>
<evidence type="ECO:0000256" key="1">
    <source>
        <dbReference type="ARBA" id="ARBA00022723"/>
    </source>
</evidence>
<dbReference type="Gene3D" id="3.30.40.10">
    <property type="entry name" value="Zinc/RING finger domain, C3HC4 (zinc finger)"/>
    <property type="match status" value="1"/>
</dbReference>
<dbReference type="SMART" id="SM00184">
    <property type="entry name" value="RING"/>
    <property type="match status" value="1"/>
</dbReference>
<sequence length="83" mass="9588">MEEELTCSICSELFINAVTLSCGHNFCQMCIRSWRKKKDACPICCASIGQEIRAYVLDSVIKQLVSLNPPLKKHYEQRYKRFA</sequence>
<dbReference type="InterPro" id="IPR001841">
    <property type="entry name" value="Znf_RING"/>
</dbReference>
<keyword evidence="1" id="KW-0479">Metal-binding</keyword>
<dbReference type="EMBL" id="MNPL01003227">
    <property type="protein sequence ID" value="OQR77688.1"/>
    <property type="molecule type" value="Genomic_DNA"/>
</dbReference>
<evidence type="ECO:0000256" key="4">
    <source>
        <dbReference type="PROSITE-ProRule" id="PRU00175"/>
    </source>
</evidence>
<dbReference type="PANTHER" id="PTHR14134">
    <property type="entry name" value="E3 UBIQUITIN-PROTEIN LIGASE RAD18"/>
    <property type="match status" value="1"/>
</dbReference>
<feature type="domain" description="RING-type" evidence="5">
    <location>
        <begin position="7"/>
        <end position="44"/>
    </location>
</feature>
<protein>
    <submittedName>
        <fullName evidence="6">E3 ubiquitin-protein ligase RNF8-like</fullName>
    </submittedName>
</protein>
<keyword evidence="3" id="KW-0862">Zinc</keyword>
<comment type="caution">
    <text evidence="6">The sequence shown here is derived from an EMBL/GenBank/DDBJ whole genome shotgun (WGS) entry which is preliminary data.</text>
</comment>